<organism evidence="1">
    <name type="scientific">gut metagenome</name>
    <dbReference type="NCBI Taxonomy" id="749906"/>
    <lineage>
        <taxon>unclassified sequences</taxon>
        <taxon>metagenomes</taxon>
        <taxon>organismal metagenomes</taxon>
    </lineage>
</organism>
<proteinExistence type="predicted"/>
<evidence type="ECO:0000313" key="1">
    <source>
        <dbReference type="EMBL" id="EJX02801.1"/>
    </source>
</evidence>
<gene>
    <name evidence="1" type="ORF">EVA_09093</name>
</gene>
<comment type="caution">
    <text evidence="1">The sequence shown here is derived from an EMBL/GenBank/DDBJ whole genome shotgun (WGS) entry which is preliminary data.</text>
</comment>
<name>J9CRI9_9ZZZZ</name>
<reference evidence="1" key="1">
    <citation type="journal article" date="2012" name="PLoS ONE">
        <title>Gene sets for utilization of primary and secondary nutrition supplies in the distal gut of endangered iberian lynx.</title>
        <authorList>
            <person name="Alcaide M."/>
            <person name="Messina E."/>
            <person name="Richter M."/>
            <person name="Bargiela R."/>
            <person name="Peplies J."/>
            <person name="Huws S.A."/>
            <person name="Newbold C.J."/>
            <person name="Golyshin P.N."/>
            <person name="Simon M.A."/>
            <person name="Lopez G."/>
            <person name="Yakimov M.M."/>
            <person name="Ferrer M."/>
        </authorList>
    </citation>
    <scope>NUCLEOTIDE SEQUENCE</scope>
</reference>
<protein>
    <submittedName>
        <fullName evidence="1">Uncharacterized protein</fullName>
    </submittedName>
</protein>
<dbReference type="AlphaFoldDB" id="J9CRI9"/>
<accession>J9CRI9</accession>
<dbReference type="EMBL" id="AMCI01002409">
    <property type="protein sequence ID" value="EJX02801.1"/>
    <property type="molecule type" value="Genomic_DNA"/>
</dbReference>
<sequence>MFPTASLTVLSATCLLEISRYPTNDTTSTTFSFTIISLRNRLISYAPAV</sequence>